<dbReference type="AlphaFoldDB" id="A0AAD7FH43"/>
<evidence type="ECO:0000313" key="4">
    <source>
        <dbReference type="Proteomes" id="UP001221142"/>
    </source>
</evidence>
<sequence>GTALVSGIQDISAFLPIVGTDQCERHVGEALTGGFFYAAATPLSIFGCLGIVKAGAMILCASFSPRLAQMLADAGFNLEGSIAEIIGKELHRSERKSDSSSARKVPPNVRRVPRQETDSGDDQFVATKKFLKLLEEQHIGKDKFVLEFDYALWNFWLVIFTVGLSCLSITPYYIHIIIL</sequence>
<protein>
    <submittedName>
        <fullName evidence="3">Uncharacterized protein</fullName>
    </submittedName>
</protein>
<feature type="region of interest" description="Disordered" evidence="1">
    <location>
        <begin position="93"/>
        <end position="119"/>
    </location>
</feature>
<evidence type="ECO:0000313" key="3">
    <source>
        <dbReference type="EMBL" id="KAJ7619661.1"/>
    </source>
</evidence>
<name>A0AAD7FH43_9AGAR</name>
<keyword evidence="4" id="KW-1185">Reference proteome</keyword>
<keyword evidence="2" id="KW-0472">Membrane</keyword>
<reference evidence="3" key="1">
    <citation type="submission" date="2023-03" db="EMBL/GenBank/DDBJ databases">
        <title>Massive genome expansion in bonnet fungi (Mycena s.s.) driven by repeated elements and novel gene families across ecological guilds.</title>
        <authorList>
            <consortium name="Lawrence Berkeley National Laboratory"/>
            <person name="Harder C.B."/>
            <person name="Miyauchi S."/>
            <person name="Viragh M."/>
            <person name="Kuo A."/>
            <person name="Thoen E."/>
            <person name="Andreopoulos B."/>
            <person name="Lu D."/>
            <person name="Skrede I."/>
            <person name="Drula E."/>
            <person name="Henrissat B."/>
            <person name="Morin E."/>
            <person name="Kohler A."/>
            <person name="Barry K."/>
            <person name="LaButti K."/>
            <person name="Morin E."/>
            <person name="Salamov A."/>
            <person name="Lipzen A."/>
            <person name="Mereny Z."/>
            <person name="Hegedus B."/>
            <person name="Baldrian P."/>
            <person name="Stursova M."/>
            <person name="Weitz H."/>
            <person name="Taylor A."/>
            <person name="Grigoriev I.V."/>
            <person name="Nagy L.G."/>
            <person name="Martin F."/>
            <person name="Kauserud H."/>
        </authorList>
    </citation>
    <scope>NUCLEOTIDE SEQUENCE</scope>
    <source>
        <strain evidence="3">9284</strain>
    </source>
</reference>
<comment type="caution">
    <text evidence="3">The sequence shown here is derived from an EMBL/GenBank/DDBJ whole genome shotgun (WGS) entry which is preliminary data.</text>
</comment>
<gene>
    <name evidence="3" type="ORF">FB45DRAFT_1096020</name>
</gene>
<dbReference type="EMBL" id="JARKIF010000018">
    <property type="protein sequence ID" value="KAJ7619661.1"/>
    <property type="molecule type" value="Genomic_DNA"/>
</dbReference>
<feature type="non-terminal residue" evidence="3">
    <location>
        <position position="1"/>
    </location>
</feature>
<feature type="transmembrane region" description="Helical" evidence="2">
    <location>
        <begin position="151"/>
        <end position="174"/>
    </location>
</feature>
<proteinExistence type="predicted"/>
<organism evidence="3 4">
    <name type="scientific">Roridomyces roridus</name>
    <dbReference type="NCBI Taxonomy" id="1738132"/>
    <lineage>
        <taxon>Eukaryota</taxon>
        <taxon>Fungi</taxon>
        <taxon>Dikarya</taxon>
        <taxon>Basidiomycota</taxon>
        <taxon>Agaricomycotina</taxon>
        <taxon>Agaricomycetes</taxon>
        <taxon>Agaricomycetidae</taxon>
        <taxon>Agaricales</taxon>
        <taxon>Marasmiineae</taxon>
        <taxon>Mycenaceae</taxon>
        <taxon>Roridomyces</taxon>
    </lineage>
</organism>
<accession>A0AAD7FH43</accession>
<keyword evidence="2" id="KW-1133">Transmembrane helix</keyword>
<dbReference type="Proteomes" id="UP001221142">
    <property type="component" value="Unassembled WGS sequence"/>
</dbReference>
<keyword evidence="2" id="KW-0812">Transmembrane</keyword>
<feature type="transmembrane region" description="Helical" evidence="2">
    <location>
        <begin position="35"/>
        <end position="61"/>
    </location>
</feature>
<feature type="non-terminal residue" evidence="3">
    <location>
        <position position="179"/>
    </location>
</feature>
<evidence type="ECO:0000256" key="1">
    <source>
        <dbReference type="SAM" id="MobiDB-lite"/>
    </source>
</evidence>
<evidence type="ECO:0000256" key="2">
    <source>
        <dbReference type="SAM" id="Phobius"/>
    </source>
</evidence>